<comment type="similarity">
    <text evidence="8">Belongs to the binding-protein-dependent transport system permease family.</text>
</comment>
<protein>
    <submittedName>
        <fullName evidence="10">ABC transporter permease</fullName>
    </submittedName>
</protein>
<dbReference type="CDD" id="cd06261">
    <property type="entry name" value="TM_PBP2"/>
    <property type="match status" value="1"/>
</dbReference>
<dbReference type="GO" id="GO:0005886">
    <property type="term" value="C:plasma membrane"/>
    <property type="evidence" value="ECO:0007669"/>
    <property type="project" value="UniProtKB-SubCell"/>
</dbReference>
<feature type="domain" description="ABC transmembrane type-1" evidence="9">
    <location>
        <begin position="73"/>
        <end position="263"/>
    </location>
</feature>
<evidence type="ECO:0000313" key="10">
    <source>
        <dbReference type="EMBL" id="KAA9106033.1"/>
    </source>
</evidence>
<feature type="transmembrane region" description="Helical" evidence="8">
    <location>
        <begin position="110"/>
        <end position="132"/>
    </location>
</feature>
<keyword evidence="2 8" id="KW-0813">Transport</keyword>
<dbReference type="InterPro" id="IPR035906">
    <property type="entry name" value="MetI-like_sf"/>
</dbReference>
<evidence type="ECO:0000256" key="8">
    <source>
        <dbReference type="RuleBase" id="RU363032"/>
    </source>
</evidence>
<dbReference type="PANTHER" id="PTHR43357:SF4">
    <property type="entry name" value="INNER MEMBRANE ABC TRANSPORTER PERMEASE PROTEIN YDCV"/>
    <property type="match status" value="1"/>
</dbReference>
<proteinExistence type="inferred from homology"/>
<feature type="transmembrane region" description="Helical" evidence="8">
    <location>
        <begin position="69"/>
        <end position="98"/>
    </location>
</feature>
<evidence type="ECO:0000256" key="7">
    <source>
        <dbReference type="ARBA" id="ARBA00023136"/>
    </source>
</evidence>
<feature type="transmembrane region" description="Helical" evidence="8">
    <location>
        <begin position="21"/>
        <end position="49"/>
    </location>
</feature>
<evidence type="ECO:0000256" key="5">
    <source>
        <dbReference type="ARBA" id="ARBA00022692"/>
    </source>
</evidence>
<evidence type="ECO:0000256" key="6">
    <source>
        <dbReference type="ARBA" id="ARBA00022989"/>
    </source>
</evidence>
<evidence type="ECO:0000256" key="2">
    <source>
        <dbReference type="ARBA" id="ARBA00022448"/>
    </source>
</evidence>
<reference evidence="11" key="1">
    <citation type="submission" date="2019-09" db="EMBL/GenBank/DDBJ databases">
        <title>Mumia zhuanghuii sp. nov. isolated from the intestinal contents of plateau pika (Ochotona curzoniae) in the Qinghai-Tibet plateau of China.</title>
        <authorList>
            <person name="Tian Z."/>
        </authorList>
    </citation>
    <scope>NUCLEOTIDE SEQUENCE [LARGE SCALE GENOMIC DNA]</scope>
    <source>
        <strain evidence="11">JCM 30598</strain>
    </source>
</reference>
<feature type="transmembrane region" description="Helical" evidence="8">
    <location>
        <begin position="138"/>
        <end position="162"/>
    </location>
</feature>
<dbReference type="Gene3D" id="1.10.3720.10">
    <property type="entry name" value="MetI-like"/>
    <property type="match status" value="1"/>
</dbReference>
<comment type="caution">
    <text evidence="10">The sequence shown here is derived from an EMBL/GenBank/DDBJ whole genome shotgun (WGS) entry which is preliminary data.</text>
</comment>
<dbReference type="Proteomes" id="UP000325827">
    <property type="component" value="Unassembled WGS sequence"/>
</dbReference>
<dbReference type="PROSITE" id="PS50928">
    <property type="entry name" value="ABC_TM1"/>
    <property type="match status" value="1"/>
</dbReference>
<feature type="transmembrane region" description="Helical" evidence="8">
    <location>
        <begin position="196"/>
        <end position="221"/>
    </location>
</feature>
<dbReference type="AlphaFoldDB" id="A0A5J5IZC8"/>
<keyword evidence="3" id="KW-1003">Cell membrane</keyword>
<dbReference type="PANTHER" id="PTHR43357">
    <property type="entry name" value="INNER MEMBRANE ABC TRANSPORTER PERMEASE PROTEIN YDCV"/>
    <property type="match status" value="1"/>
</dbReference>
<dbReference type="OrthoDB" id="9810794at2"/>
<dbReference type="EMBL" id="VYSA01000004">
    <property type="protein sequence ID" value="KAA9106033.1"/>
    <property type="molecule type" value="Genomic_DNA"/>
</dbReference>
<keyword evidence="11" id="KW-1185">Reference proteome</keyword>
<evidence type="ECO:0000313" key="11">
    <source>
        <dbReference type="Proteomes" id="UP000325827"/>
    </source>
</evidence>
<dbReference type="InterPro" id="IPR000515">
    <property type="entry name" value="MetI-like"/>
</dbReference>
<gene>
    <name evidence="10" type="ORF">F6B43_16895</name>
</gene>
<sequence length="291" mass="31408">MIGMTTDLGRSLGWYRAPLTVVAILASLLLIVPFLILVSTSWTSGSFILFPPEGFSLKWYADVLGDRRWMGSFVLSLWTAALSTVIATLLGVAGAIGLTRVRSRTAQRWIRTLFIVPIALPPIAYAVGLWGINRQLSFLGGTLVSLIIGHALIAMPYVFVLVSGGLARVDPALRPAASTLGARWPLILWKIELPALIPYILTGLLFGFIVVFDEVVLAIFLLPPGMQTLPLRMLSASQEAFSPQLTAASTLVSLLAIAVLAVVPLLNAARARRGRSRLTRSDRPALEGVVE</sequence>
<evidence type="ECO:0000256" key="3">
    <source>
        <dbReference type="ARBA" id="ARBA00022475"/>
    </source>
</evidence>
<comment type="subcellular location">
    <subcellularLocation>
        <location evidence="1">Cell inner membrane</location>
        <topology evidence="1">Multi-pass membrane protein</topology>
    </subcellularLocation>
    <subcellularLocation>
        <location evidence="8">Cell membrane</location>
        <topology evidence="8">Multi-pass membrane protein</topology>
    </subcellularLocation>
</comment>
<dbReference type="SUPFAM" id="SSF161098">
    <property type="entry name" value="MetI-like"/>
    <property type="match status" value="1"/>
</dbReference>
<accession>A0A5J5IZC8</accession>
<keyword evidence="4" id="KW-0997">Cell inner membrane</keyword>
<keyword evidence="7 8" id="KW-0472">Membrane</keyword>
<dbReference type="GO" id="GO:0055085">
    <property type="term" value="P:transmembrane transport"/>
    <property type="evidence" value="ECO:0007669"/>
    <property type="project" value="InterPro"/>
</dbReference>
<evidence type="ECO:0000256" key="1">
    <source>
        <dbReference type="ARBA" id="ARBA00004429"/>
    </source>
</evidence>
<feature type="transmembrane region" description="Helical" evidence="8">
    <location>
        <begin position="241"/>
        <end position="266"/>
    </location>
</feature>
<dbReference type="Pfam" id="PF00528">
    <property type="entry name" value="BPD_transp_1"/>
    <property type="match status" value="1"/>
</dbReference>
<evidence type="ECO:0000256" key="4">
    <source>
        <dbReference type="ARBA" id="ARBA00022519"/>
    </source>
</evidence>
<keyword evidence="5 8" id="KW-0812">Transmembrane</keyword>
<name>A0A5J5IZC8_9MICO</name>
<evidence type="ECO:0000259" key="9">
    <source>
        <dbReference type="PROSITE" id="PS50928"/>
    </source>
</evidence>
<keyword evidence="6 8" id="KW-1133">Transmembrane helix</keyword>
<organism evidence="10 11">
    <name type="scientific">Microbacterium rhizomatis</name>
    <dbReference type="NCBI Taxonomy" id="1631477"/>
    <lineage>
        <taxon>Bacteria</taxon>
        <taxon>Bacillati</taxon>
        <taxon>Actinomycetota</taxon>
        <taxon>Actinomycetes</taxon>
        <taxon>Micrococcales</taxon>
        <taxon>Microbacteriaceae</taxon>
        <taxon>Microbacterium</taxon>
    </lineage>
</organism>